<reference evidence="2" key="1">
    <citation type="journal article" date="2015" name="Nature">
        <title>Complex archaea that bridge the gap between prokaryotes and eukaryotes.</title>
        <authorList>
            <person name="Spang A."/>
            <person name="Saw J.H."/>
            <person name="Jorgensen S.L."/>
            <person name="Zaremba-Niedzwiedzka K."/>
            <person name="Martijn J."/>
            <person name="Lind A.E."/>
            <person name="van Eijk R."/>
            <person name="Schleper C."/>
            <person name="Guy L."/>
            <person name="Ettema T.J."/>
        </authorList>
    </citation>
    <scope>NUCLEOTIDE SEQUENCE</scope>
</reference>
<accession>A0A0F9KHG6</accession>
<keyword evidence="1" id="KW-0472">Membrane</keyword>
<protein>
    <submittedName>
        <fullName evidence="2">Uncharacterized protein</fullName>
    </submittedName>
</protein>
<proteinExistence type="predicted"/>
<name>A0A0F9KHG6_9ZZZZ</name>
<comment type="caution">
    <text evidence="2">The sequence shown here is derived from an EMBL/GenBank/DDBJ whole genome shotgun (WGS) entry which is preliminary data.</text>
</comment>
<sequence>MNNKQATPLIGLVIVVILLIIATMMGLNQTNVNTPTALELDFYKNSTPVASEGGLNLIEGTGIDVTTVDDPANNRVDYTYVVGVPYRLPQSCLDAELAEWDTSTGMWLCVAAPSGGYDTIDDEDTPLTQRTTLNFAGAGVICADDTDQTTCTIVGGGSGYDTIEDEDTPLTQRTVLNFTGAGVICADDAGVQTTCTITGGGSGGAPPLAQLGLTSSWSIPGWYSNAFGTAAIIDGFVLYFPIYVAVDTTFVRIGTRVASGSGSGTARLGIYNWNNGLPGTLLLDAGTVDLSTTGNKEIVINQTLTQGYYFTAFVATVGTSTIQVYDINSMSPPVTGIAPNLGSTPVTLSLLVSGQAAQVAGGLADPASSPQNSALGEWAASVRLRN</sequence>
<gene>
    <name evidence="2" type="ORF">LCGC14_1633810</name>
</gene>
<organism evidence="2">
    <name type="scientific">marine sediment metagenome</name>
    <dbReference type="NCBI Taxonomy" id="412755"/>
    <lineage>
        <taxon>unclassified sequences</taxon>
        <taxon>metagenomes</taxon>
        <taxon>ecological metagenomes</taxon>
    </lineage>
</organism>
<dbReference type="AlphaFoldDB" id="A0A0F9KHG6"/>
<feature type="transmembrane region" description="Helical" evidence="1">
    <location>
        <begin position="7"/>
        <end position="27"/>
    </location>
</feature>
<evidence type="ECO:0000313" key="2">
    <source>
        <dbReference type="EMBL" id="KKM21598.1"/>
    </source>
</evidence>
<keyword evidence="1" id="KW-0812">Transmembrane</keyword>
<evidence type="ECO:0000256" key="1">
    <source>
        <dbReference type="SAM" id="Phobius"/>
    </source>
</evidence>
<keyword evidence="1" id="KW-1133">Transmembrane helix</keyword>
<dbReference type="EMBL" id="LAZR01013516">
    <property type="protein sequence ID" value="KKM21598.1"/>
    <property type="molecule type" value="Genomic_DNA"/>
</dbReference>